<dbReference type="EMBL" id="JXRQ01000015">
    <property type="protein sequence ID" value="KIL51365.1"/>
    <property type="molecule type" value="Genomic_DNA"/>
</dbReference>
<dbReference type="PANTHER" id="PTHR30309">
    <property type="entry name" value="INNER MEMBRANE PROTEIN YGIH"/>
    <property type="match status" value="1"/>
</dbReference>
<protein>
    <recommendedName>
        <fullName evidence="10">Glycerol-3-phosphate acyltransferase</fullName>
    </recommendedName>
    <alternativeName>
        <fullName evidence="10">Acyl-PO4 G3P acyltransferase</fullName>
    </alternativeName>
    <alternativeName>
        <fullName evidence="10">Acyl-phosphate--glycerol-3-phosphate acyltransferase</fullName>
    </alternativeName>
    <alternativeName>
        <fullName evidence="10">G3P acyltransferase</fullName>
        <shortName evidence="10">GPAT</shortName>
        <ecNumber evidence="10">2.3.1.275</ecNumber>
    </alternativeName>
    <alternativeName>
        <fullName evidence="10">Lysophosphatidic acid synthase</fullName>
        <shortName evidence="10">LPA synthase</shortName>
    </alternativeName>
</protein>
<dbReference type="STRING" id="135826.KP77_08770"/>
<dbReference type="GO" id="GO:0005886">
    <property type="term" value="C:plasma membrane"/>
    <property type="evidence" value="ECO:0007669"/>
    <property type="project" value="UniProtKB-SubCell"/>
</dbReference>
<feature type="transmembrane region" description="Helical" evidence="10">
    <location>
        <begin position="53"/>
        <end position="74"/>
    </location>
</feature>
<evidence type="ECO:0000256" key="3">
    <source>
        <dbReference type="ARBA" id="ARBA00022679"/>
    </source>
</evidence>
<comment type="caution">
    <text evidence="11">The sequence shown here is derived from an EMBL/GenBank/DDBJ whole genome shotgun (WGS) entry which is preliminary data.</text>
</comment>
<feature type="transmembrane region" description="Helical" evidence="10">
    <location>
        <begin position="80"/>
        <end position="97"/>
    </location>
</feature>
<evidence type="ECO:0000313" key="11">
    <source>
        <dbReference type="EMBL" id="KIL51365.1"/>
    </source>
</evidence>
<dbReference type="EC" id="2.3.1.275" evidence="10"/>
<dbReference type="InterPro" id="IPR003811">
    <property type="entry name" value="G3P_acylTferase_PlsY"/>
</dbReference>
<dbReference type="GO" id="GO:0008654">
    <property type="term" value="P:phospholipid biosynthetic process"/>
    <property type="evidence" value="ECO:0007669"/>
    <property type="project" value="UniProtKB-UniRule"/>
</dbReference>
<proteinExistence type="inferred from homology"/>
<evidence type="ECO:0000313" key="12">
    <source>
        <dbReference type="Proteomes" id="UP000031950"/>
    </source>
</evidence>
<keyword evidence="5 10" id="KW-1133">Transmembrane helix</keyword>
<dbReference type="HAMAP" id="MF_01043">
    <property type="entry name" value="PlsY"/>
    <property type="match status" value="1"/>
</dbReference>
<comment type="similarity">
    <text evidence="10">Belongs to the PlsY family.</text>
</comment>
<feature type="transmembrane region" description="Helical" evidence="10">
    <location>
        <begin position="109"/>
        <end position="135"/>
    </location>
</feature>
<evidence type="ECO:0000256" key="7">
    <source>
        <dbReference type="ARBA" id="ARBA00023136"/>
    </source>
</evidence>
<dbReference type="SMART" id="SM01207">
    <property type="entry name" value="G3P_acyltransf"/>
    <property type="match status" value="1"/>
</dbReference>
<keyword evidence="3 10" id="KW-0808">Transferase</keyword>
<evidence type="ECO:0000256" key="1">
    <source>
        <dbReference type="ARBA" id="ARBA00022475"/>
    </source>
</evidence>
<evidence type="ECO:0000256" key="5">
    <source>
        <dbReference type="ARBA" id="ARBA00022989"/>
    </source>
</evidence>
<dbReference type="Proteomes" id="UP000031950">
    <property type="component" value="Unassembled WGS sequence"/>
</dbReference>
<dbReference type="Pfam" id="PF02660">
    <property type="entry name" value="G3P_acyltransf"/>
    <property type="match status" value="1"/>
</dbReference>
<keyword evidence="2 10" id="KW-0444">Lipid biosynthesis</keyword>
<comment type="pathway">
    <text evidence="10">Lipid metabolism; phospholipid metabolism.</text>
</comment>
<reference evidence="11 12" key="1">
    <citation type="submission" date="2015-01" db="EMBL/GenBank/DDBJ databases">
        <title>Genome sequence of Jeotgalibacillus alimentarius.</title>
        <authorList>
            <person name="Goh K.M."/>
            <person name="Chan K.-G."/>
            <person name="Yaakop A.S."/>
            <person name="Ee R."/>
            <person name="Gan H.M."/>
            <person name="Chan C.S."/>
        </authorList>
    </citation>
    <scope>NUCLEOTIDE SEQUENCE [LARGE SCALE GENOMIC DNA]</scope>
    <source>
        <strain evidence="11 12">YKJ-13</strain>
    </source>
</reference>
<evidence type="ECO:0000256" key="6">
    <source>
        <dbReference type="ARBA" id="ARBA00023098"/>
    </source>
</evidence>
<keyword evidence="9 10" id="KW-1208">Phospholipid metabolism</keyword>
<dbReference type="UniPathway" id="UPA00085"/>
<comment type="subunit">
    <text evidence="10">Probably interacts with PlsX.</text>
</comment>
<keyword evidence="12" id="KW-1185">Reference proteome</keyword>
<sequence>MMILFSIIIPYLLGSINGAYYITKLFKKQDIRTLKSGNAGATNAGRVLGKKGFLLTVLIDAAKTWFALWVSVLWFGNTDWSVLSALIFVFLGHLYPVHLQFRGGKGVVVYLAGALWFEPLTLAAVAVVMGISYSVLRSYTFSGFTAILSVPITLFWSYGLTVVPIGMSAAFILLLVVHRR</sequence>
<feature type="transmembrane region" description="Helical" evidence="10">
    <location>
        <begin position="155"/>
        <end position="177"/>
    </location>
</feature>
<keyword evidence="1 10" id="KW-1003">Cell membrane</keyword>
<dbReference type="PANTHER" id="PTHR30309:SF0">
    <property type="entry name" value="GLYCEROL-3-PHOSPHATE ACYLTRANSFERASE-RELATED"/>
    <property type="match status" value="1"/>
</dbReference>
<keyword evidence="7 10" id="KW-0472">Membrane</keyword>
<evidence type="ECO:0000256" key="9">
    <source>
        <dbReference type="ARBA" id="ARBA00023264"/>
    </source>
</evidence>
<evidence type="ECO:0000256" key="2">
    <source>
        <dbReference type="ARBA" id="ARBA00022516"/>
    </source>
</evidence>
<dbReference type="OrthoDB" id="9777124at2"/>
<dbReference type="AlphaFoldDB" id="A0A0C2RM74"/>
<keyword evidence="8 10" id="KW-0594">Phospholipid biosynthesis</keyword>
<accession>A0A0C2RM74</accession>
<evidence type="ECO:0000256" key="10">
    <source>
        <dbReference type="HAMAP-Rule" id="MF_01043"/>
    </source>
</evidence>
<keyword evidence="4 10" id="KW-0812">Transmembrane</keyword>
<feature type="transmembrane region" description="Helical" evidence="10">
    <location>
        <begin position="6"/>
        <end position="23"/>
    </location>
</feature>
<organism evidence="11 12">
    <name type="scientific">Jeotgalibacillus alimentarius</name>
    <dbReference type="NCBI Taxonomy" id="135826"/>
    <lineage>
        <taxon>Bacteria</taxon>
        <taxon>Bacillati</taxon>
        <taxon>Bacillota</taxon>
        <taxon>Bacilli</taxon>
        <taxon>Bacillales</taxon>
        <taxon>Caryophanaceae</taxon>
        <taxon>Jeotgalibacillus</taxon>
    </lineage>
</organism>
<evidence type="ECO:0000256" key="4">
    <source>
        <dbReference type="ARBA" id="ARBA00022692"/>
    </source>
</evidence>
<name>A0A0C2RM74_9BACL</name>
<dbReference type="RefSeq" id="WP_041121511.1">
    <property type="nucleotide sequence ID" value="NZ_JXRQ01000015.1"/>
</dbReference>
<comment type="catalytic activity">
    <reaction evidence="10">
        <text>an acyl phosphate + sn-glycerol 3-phosphate = a 1-acyl-sn-glycero-3-phosphate + phosphate</text>
        <dbReference type="Rhea" id="RHEA:34075"/>
        <dbReference type="ChEBI" id="CHEBI:43474"/>
        <dbReference type="ChEBI" id="CHEBI:57597"/>
        <dbReference type="ChEBI" id="CHEBI:57970"/>
        <dbReference type="ChEBI" id="CHEBI:59918"/>
        <dbReference type="EC" id="2.3.1.275"/>
    </reaction>
</comment>
<comment type="subcellular location">
    <subcellularLocation>
        <location evidence="10">Cell membrane</location>
        <topology evidence="10">Multi-pass membrane protein</topology>
    </subcellularLocation>
</comment>
<evidence type="ECO:0000256" key="8">
    <source>
        <dbReference type="ARBA" id="ARBA00023209"/>
    </source>
</evidence>
<comment type="function">
    <text evidence="10">Catalyzes the transfer of an acyl group from acyl-phosphate (acyl-PO(4)) to glycerol-3-phosphate (G3P) to form lysophosphatidic acid (LPA). This enzyme utilizes acyl-phosphate as fatty acyl donor, but not acyl-CoA or acyl-ACP.</text>
</comment>
<gene>
    <name evidence="10" type="primary">plsY</name>
    <name evidence="11" type="ORF">KP77_08770</name>
</gene>
<keyword evidence="6 10" id="KW-0443">Lipid metabolism</keyword>
<dbReference type="PATRIC" id="fig|135826.4.peg.871"/>
<dbReference type="GO" id="GO:0043772">
    <property type="term" value="F:acyl-phosphate glycerol-3-phosphate acyltransferase activity"/>
    <property type="evidence" value="ECO:0007669"/>
    <property type="project" value="UniProtKB-UniRule"/>
</dbReference>